<dbReference type="Gene3D" id="3.30.450.40">
    <property type="match status" value="1"/>
</dbReference>
<dbReference type="Proteomes" id="UP000288096">
    <property type="component" value="Unassembled WGS sequence"/>
</dbReference>
<dbReference type="Gene3D" id="3.30.450.20">
    <property type="entry name" value="PAS domain"/>
    <property type="match status" value="3"/>
</dbReference>
<dbReference type="InterPro" id="IPR013656">
    <property type="entry name" value="PAS_4"/>
</dbReference>
<keyword evidence="6" id="KW-0175">Coiled coil</keyword>
<evidence type="ECO:0000313" key="9">
    <source>
        <dbReference type="EMBL" id="GBC60836.1"/>
    </source>
</evidence>
<dbReference type="CDD" id="cd00130">
    <property type="entry name" value="PAS"/>
    <property type="match status" value="1"/>
</dbReference>
<keyword evidence="7" id="KW-0812">Transmembrane</keyword>
<dbReference type="RefSeq" id="WP_124328197.1">
    <property type="nucleotide sequence ID" value="NZ_BEXT01000001.1"/>
</dbReference>
<dbReference type="GO" id="GO:0016020">
    <property type="term" value="C:membrane"/>
    <property type="evidence" value="ECO:0007669"/>
    <property type="project" value="InterPro"/>
</dbReference>
<keyword evidence="4" id="KW-0418">Kinase</keyword>
<keyword evidence="3" id="KW-0808">Transferase</keyword>
<dbReference type="Gene3D" id="6.10.340.10">
    <property type="match status" value="1"/>
</dbReference>
<dbReference type="CDD" id="cd12912">
    <property type="entry name" value="PDC2_MCP_like"/>
    <property type="match status" value="1"/>
</dbReference>
<evidence type="ECO:0000256" key="5">
    <source>
        <dbReference type="ARBA" id="ARBA00023012"/>
    </source>
</evidence>
<keyword evidence="5" id="KW-0902">Two-component regulatory system</keyword>
<reference evidence="10" key="1">
    <citation type="submission" date="2017-11" db="EMBL/GenBank/DDBJ databases">
        <authorList>
            <person name="Watanabe M."/>
            <person name="Kojima H."/>
        </authorList>
    </citation>
    <scope>NUCLEOTIDE SEQUENCE [LARGE SCALE GENOMIC DNA]</scope>
    <source>
        <strain evidence="10">Tokyo 01</strain>
    </source>
</reference>
<dbReference type="Pfam" id="PF13185">
    <property type="entry name" value="GAF_2"/>
    <property type="match status" value="1"/>
</dbReference>
<dbReference type="InterPro" id="IPR003018">
    <property type="entry name" value="GAF"/>
</dbReference>
<dbReference type="InterPro" id="IPR003661">
    <property type="entry name" value="HisK_dim/P_dom"/>
</dbReference>
<dbReference type="InterPro" id="IPR029016">
    <property type="entry name" value="GAF-like_dom_sf"/>
</dbReference>
<keyword evidence="7" id="KW-0472">Membrane</keyword>
<dbReference type="Pfam" id="PF00672">
    <property type="entry name" value="HAMP"/>
    <property type="match status" value="1"/>
</dbReference>
<evidence type="ECO:0000259" key="8">
    <source>
        <dbReference type="PROSITE" id="PS50885"/>
    </source>
</evidence>
<dbReference type="CDD" id="cd12913">
    <property type="entry name" value="PDC1_MCP_like"/>
    <property type="match status" value="1"/>
</dbReference>
<dbReference type="SMART" id="SM00091">
    <property type="entry name" value="PAS"/>
    <property type="match status" value="1"/>
</dbReference>
<evidence type="ECO:0000256" key="3">
    <source>
        <dbReference type="ARBA" id="ARBA00022679"/>
    </source>
</evidence>
<dbReference type="PANTHER" id="PTHR43711">
    <property type="entry name" value="TWO-COMPONENT HISTIDINE KINASE"/>
    <property type="match status" value="1"/>
</dbReference>
<keyword evidence="10" id="KW-1185">Reference proteome</keyword>
<dbReference type="GO" id="GO:0000155">
    <property type="term" value="F:phosphorelay sensor kinase activity"/>
    <property type="evidence" value="ECO:0007669"/>
    <property type="project" value="InterPro"/>
</dbReference>
<dbReference type="CDD" id="cd00082">
    <property type="entry name" value="HisKA"/>
    <property type="match status" value="1"/>
</dbReference>
<dbReference type="SUPFAM" id="SSF55785">
    <property type="entry name" value="PYP-like sensor domain (PAS domain)"/>
    <property type="match status" value="1"/>
</dbReference>
<evidence type="ECO:0000256" key="1">
    <source>
        <dbReference type="ARBA" id="ARBA00000085"/>
    </source>
</evidence>
<dbReference type="SUPFAM" id="SSF55781">
    <property type="entry name" value="GAF domain-like"/>
    <property type="match status" value="1"/>
</dbReference>
<evidence type="ECO:0000256" key="6">
    <source>
        <dbReference type="SAM" id="Coils"/>
    </source>
</evidence>
<sequence length="790" mass="90133">MLKRMKLRHKILFAVGLPVLFISALMTWLLLLHIDNTLRENALELAQEMAYRHGNEVKSRLELPLDTARTLAHTFEGMKKGGKVPDREILNGILKNILINGRDFVSVWSCWEPFVLDGRDDEYINEKGNNRNGRYMPIWHRFSGKMRLDALSDLDYMEYARYCRLARSSGAEIITPPVELSFKDGPAFYSSLIVPVRYNAQIIGVVGITILLNDYSDMVARIRPFGAGYGILVSGTGVIVGHPRKMLIGHPVTEYVREEYRTSLIRSIQSGKPFCFEGASLMHPEKEAYFVFAPFRLGNSDTCWSFAVSVPMDKVLEESRHFARWAVLTGSLALLIMILMIYVLSRHIVKPLYTLVTVSQALAEGNFRRRANLRSRDEFGMAGQYIDSAFDSVVDKMFWYEGMLDAIPFPISVTDPEMRWTFINRAAENILGKTRAAALGRSCTEWNFHICDTDQCGVALLKQGKTNTRFQHSETGTHYQVDVAWLHNARREKIGHIEIIQDISESVRLKQKAEDRNWVRSGEAELNRVMRGEQDVAGIGKNIITFICKYLGAHTGIFYIREPESDMFSLMASYAHVRRKHLASRFREGEGLVGQAALEKVPILLTEIPEDYIRIESGLGAAPPRSIAVLPFLFEDRVRGVIELAAFREFNALEMEFLTLAVRQIGVVINMTEARVRMRLLLKKTQSQAEELQVQQEELRQANGELEAQTQALKISESNLLSQQEELRVTNENLEDRTRDLELQRDDIRKKNRALERARADIAQKVHDLELAGKYKSEFLANMSHELRTP</sequence>
<organism evidence="9 10">
    <name type="scientific">Desulfonema ishimotonii</name>
    <dbReference type="NCBI Taxonomy" id="45657"/>
    <lineage>
        <taxon>Bacteria</taxon>
        <taxon>Pseudomonadati</taxon>
        <taxon>Thermodesulfobacteriota</taxon>
        <taxon>Desulfobacteria</taxon>
        <taxon>Desulfobacterales</taxon>
        <taxon>Desulfococcaceae</taxon>
        <taxon>Desulfonema</taxon>
    </lineage>
</organism>
<feature type="transmembrane region" description="Helical" evidence="7">
    <location>
        <begin position="322"/>
        <end position="344"/>
    </location>
</feature>
<dbReference type="SUPFAM" id="SSF47384">
    <property type="entry name" value="Homodimeric domain of signal transducing histidine kinase"/>
    <property type="match status" value="1"/>
</dbReference>
<dbReference type="PROSITE" id="PS50885">
    <property type="entry name" value="HAMP"/>
    <property type="match status" value="1"/>
</dbReference>
<feature type="domain" description="HAMP" evidence="8">
    <location>
        <begin position="346"/>
        <end position="398"/>
    </location>
</feature>
<dbReference type="Gene3D" id="1.10.287.130">
    <property type="match status" value="1"/>
</dbReference>
<feature type="transmembrane region" description="Helical" evidence="7">
    <location>
        <begin position="12"/>
        <end position="31"/>
    </location>
</feature>
<evidence type="ECO:0000313" key="10">
    <source>
        <dbReference type="Proteomes" id="UP000288096"/>
    </source>
</evidence>
<dbReference type="InterPro" id="IPR035965">
    <property type="entry name" value="PAS-like_dom_sf"/>
</dbReference>
<accession>A0A401FV43</accession>
<dbReference type="PANTHER" id="PTHR43711:SF26">
    <property type="entry name" value="SENSOR HISTIDINE KINASE RCSC"/>
    <property type="match status" value="1"/>
</dbReference>
<dbReference type="SMART" id="SM00304">
    <property type="entry name" value="HAMP"/>
    <property type="match status" value="1"/>
</dbReference>
<evidence type="ECO:0000256" key="2">
    <source>
        <dbReference type="ARBA" id="ARBA00012438"/>
    </source>
</evidence>
<proteinExistence type="predicted"/>
<dbReference type="EMBL" id="BEXT01000001">
    <property type="protein sequence ID" value="GBC60836.1"/>
    <property type="molecule type" value="Genomic_DNA"/>
</dbReference>
<dbReference type="CDD" id="cd06225">
    <property type="entry name" value="HAMP"/>
    <property type="match status" value="1"/>
</dbReference>
<dbReference type="InterPro" id="IPR050736">
    <property type="entry name" value="Sensor_HK_Regulatory"/>
</dbReference>
<evidence type="ECO:0000256" key="7">
    <source>
        <dbReference type="SAM" id="Phobius"/>
    </source>
</evidence>
<dbReference type="InterPro" id="IPR036097">
    <property type="entry name" value="HisK_dim/P_sf"/>
</dbReference>
<dbReference type="SMART" id="SM00065">
    <property type="entry name" value="GAF"/>
    <property type="match status" value="1"/>
</dbReference>
<dbReference type="InterPro" id="IPR003660">
    <property type="entry name" value="HAMP_dom"/>
</dbReference>
<keyword evidence="7" id="KW-1133">Transmembrane helix</keyword>
<dbReference type="OrthoDB" id="9814362at2"/>
<comment type="caution">
    <text evidence="9">The sequence shown here is derived from an EMBL/GenBank/DDBJ whole genome shotgun (WGS) entry which is preliminary data.</text>
</comment>
<dbReference type="SUPFAM" id="SSF158472">
    <property type="entry name" value="HAMP domain-like"/>
    <property type="match status" value="1"/>
</dbReference>
<name>A0A401FV43_9BACT</name>
<evidence type="ECO:0000256" key="4">
    <source>
        <dbReference type="ARBA" id="ARBA00022777"/>
    </source>
</evidence>
<protein>
    <recommendedName>
        <fullName evidence="2">histidine kinase</fullName>
        <ecNumber evidence="2">2.7.13.3</ecNumber>
    </recommendedName>
</protein>
<dbReference type="EC" id="2.7.13.3" evidence="2"/>
<gene>
    <name evidence="9" type="ORF">DENIS_1795</name>
</gene>
<dbReference type="Pfam" id="PF08448">
    <property type="entry name" value="PAS_4"/>
    <property type="match status" value="1"/>
</dbReference>
<dbReference type="InterPro" id="IPR000014">
    <property type="entry name" value="PAS"/>
</dbReference>
<feature type="coiled-coil region" evidence="6">
    <location>
        <begin position="675"/>
        <end position="772"/>
    </location>
</feature>
<dbReference type="AlphaFoldDB" id="A0A401FV43"/>
<comment type="catalytic activity">
    <reaction evidence="1">
        <text>ATP + protein L-histidine = ADP + protein N-phospho-L-histidine.</text>
        <dbReference type="EC" id="2.7.13.3"/>
    </reaction>
</comment>
<reference evidence="10" key="2">
    <citation type="submission" date="2019-01" db="EMBL/GenBank/DDBJ databases">
        <title>Genome sequence of Desulfonema ishimotonii strain Tokyo 01.</title>
        <authorList>
            <person name="Fukui M."/>
        </authorList>
    </citation>
    <scope>NUCLEOTIDE SEQUENCE [LARGE SCALE GENOMIC DNA]</scope>
    <source>
        <strain evidence="10">Tokyo 01</strain>
    </source>
</reference>